<evidence type="ECO:0000313" key="1">
    <source>
        <dbReference type="EMBL" id="TFK76687.1"/>
    </source>
</evidence>
<dbReference type="EMBL" id="ML208259">
    <property type="protein sequence ID" value="TFK76687.1"/>
    <property type="molecule type" value="Genomic_DNA"/>
</dbReference>
<name>A0ACD3BI25_9AGAR</name>
<proteinExistence type="predicted"/>
<protein>
    <submittedName>
        <fullName evidence="1">Uncharacterized protein</fullName>
    </submittedName>
</protein>
<dbReference type="Proteomes" id="UP000308600">
    <property type="component" value="Unassembled WGS sequence"/>
</dbReference>
<sequence>MWCTRWFLPLLLLPIPTAPPYFLVLFLCSLTMHAKPCFYCIVLLATLFISSCYWQPFPLDSPLAVPWADNITTFAEALNSTLTVNYTRPFPSVIRAADRCWCDFAADDLFEPFNISRWERLSVEQMREELEYQQALDNARAEASRVHDPTKISQHTDTHDMPRTATPTPTPPTDQHGSSFNDFWAFLRSLRQTASLAAPTPQPTDSEHDNTPKSPPKRLDNLPLIRREYDLRPYGIGVTVDFGWTHHSLRPS</sequence>
<reference evidence="1 2" key="1">
    <citation type="journal article" date="2019" name="Nat. Ecol. Evol.">
        <title>Megaphylogeny resolves global patterns of mushroom evolution.</title>
        <authorList>
            <person name="Varga T."/>
            <person name="Krizsan K."/>
            <person name="Foldi C."/>
            <person name="Dima B."/>
            <person name="Sanchez-Garcia M."/>
            <person name="Sanchez-Ramirez S."/>
            <person name="Szollosi G.J."/>
            <person name="Szarkandi J.G."/>
            <person name="Papp V."/>
            <person name="Albert L."/>
            <person name="Andreopoulos W."/>
            <person name="Angelini C."/>
            <person name="Antonin V."/>
            <person name="Barry K.W."/>
            <person name="Bougher N.L."/>
            <person name="Buchanan P."/>
            <person name="Buyck B."/>
            <person name="Bense V."/>
            <person name="Catcheside P."/>
            <person name="Chovatia M."/>
            <person name="Cooper J."/>
            <person name="Damon W."/>
            <person name="Desjardin D."/>
            <person name="Finy P."/>
            <person name="Geml J."/>
            <person name="Haridas S."/>
            <person name="Hughes K."/>
            <person name="Justo A."/>
            <person name="Karasinski D."/>
            <person name="Kautmanova I."/>
            <person name="Kiss B."/>
            <person name="Kocsube S."/>
            <person name="Kotiranta H."/>
            <person name="LaButti K.M."/>
            <person name="Lechner B.E."/>
            <person name="Liimatainen K."/>
            <person name="Lipzen A."/>
            <person name="Lukacs Z."/>
            <person name="Mihaltcheva S."/>
            <person name="Morgado L.N."/>
            <person name="Niskanen T."/>
            <person name="Noordeloos M.E."/>
            <person name="Ohm R.A."/>
            <person name="Ortiz-Santana B."/>
            <person name="Ovrebo C."/>
            <person name="Racz N."/>
            <person name="Riley R."/>
            <person name="Savchenko A."/>
            <person name="Shiryaev A."/>
            <person name="Soop K."/>
            <person name="Spirin V."/>
            <person name="Szebenyi C."/>
            <person name="Tomsovsky M."/>
            <person name="Tulloss R.E."/>
            <person name="Uehling J."/>
            <person name="Grigoriev I.V."/>
            <person name="Vagvolgyi C."/>
            <person name="Papp T."/>
            <person name="Martin F.M."/>
            <person name="Miettinen O."/>
            <person name="Hibbett D.S."/>
            <person name="Nagy L.G."/>
        </authorList>
    </citation>
    <scope>NUCLEOTIDE SEQUENCE [LARGE SCALE GENOMIC DNA]</scope>
    <source>
        <strain evidence="1 2">NL-1719</strain>
    </source>
</reference>
<evidence type="ECO:0000313" key="2">
    <source>
        <dbReference type="Proteomes" id="UP000308600"/>
    </source>
</evidence>
<organism evidence="1 2">
    <name type="scientific">Pluteus cervinus</name>
    <dbReference type="NCBI Taxonomy" id="181527"/>
    <lineage>
        <taxon>Eukaryota</taxon>
        <taxon>Fungi</taxon>
        <taxon>Dikarya</taxon>
        <taxon>Basidiomycota</taxon>
        <taxon>Agaricomycotina</taxon>
        <taxon>Agaricomycetes</taxon>
        <taxon>Agaricomycetidae</taxon>
        <taxon>Agaricales</taxon>
        <taxon>Pluteineae</taxon>
        <taxon>Pluteaceae</taxon>
        <taxon>Pluteus</taxon>
    </lineage>
</organism>
<gene>
    <name evidence="1" type="ORF">BDN72DRAFT_884395</name>
</gene>
<accession>A0ACD3BI25</accession>
<keyword evidence="2" id="KW-1185">Reference proteome</keyword>